<organism evidence="11">
    <name type="scientific">Tetraselmis sp. GSL018</name>
    <dbReference type="NCBI Taxonomy" id="582737"/>
    <lineage>
        <taxon>Eukaryota</taxon>
        <taxon>Viridiplantae</taxon>
        <taxon>Chlorophyta</taxon>
        <taxon>core chlorophytes</taxon>
        <taxon>Chlorodendrophyceae</taxon>
        <taxon>Chlorodendrales</taxon>
        <taxon>Chlorodendraceae</taxon>
        <taxon>Tetraselmis</taxon>
    </lineage>
</organism>
<dbReference type="AlphaFoldDB" id="A0A061SHT3"/>
<dbReference type="GO" id="GO:0018279">
    <property type="term" value="P:protein N-linked glycosylation via asparagine"/>
    <property type="evidence" value="ECO:0007669"/>
    <property type="project" value="TreeGrafter"/>
</dbReference>
<evidence type="ECO:0000313" key="11">
    <source>
        <dbReference type="EMBL" id="JAC84702.1"/>
    </source>
</evidence>
<evidence type="ECO:0000256" key="8">
    <source>
        <dbReference type="ARBA" id="ARBA00022989"/>
    </source>
</evidence>
<dbReference type="GO" id="GO:0008250">
    <property type="term" value="C:oligosaccharyltransferase complex"/>
    <property type="evidence" value="ECO:0007669"/>
    <property type="project" value="UniProtKB-UniRule"/>
</dbReference>
<dbReference type="InterPro" id="IPR007676">
    <property type="entry name" value="Ribophorin_I"/>
</dbReference>
<name>A0A061SHT3_9CHLO</name>
<feature type="chain" id="PRO_5005102990" description="Dolichyl-diphosphooligosaccharide--protein glycosyltransferase subunit 1" evidence="10">
    <location>
        <begin position="19"/>
        <end position="594"/>
    </location>
</feature>
<evidence type="ECO:0000256" key="2">
    <source>
        <dbReference type="ARBA" id="ARBA00004115"/>
    </source>
</evidence>
<evidence type="ECO:0000256" key="1">
    <source>
        <dbReference type="ARBA" id="ARBA00002791"/>
    </source>
</evidence>
<dbReference type="Pfam" id="PF04597">
    <property type="entry name" value="Ribophorin_I"/>
    <property type="match status" value="1"/>
</dbReference>
<dbReference type="UniPathway" id="UPA00378"/>
<keyword evidence="7 10" id="KW-0256">Endoplasmic reticulum</keyword>
<accession>A0A061SHT3</accession>
<feature type="signal peptide" evidence="10">
    <location>
        <begin position="1"/>
        <end position="18"/>
    </location>
</feature>
<sequence>MEKLLLWILLTRLSTSIGLQPNPDLRISYAERTLKLYPHGGELSEKLTITNTGIKATSGVIFCASERLAAKRSQYTVTEQPSTYAAGGPLKLPSVQVAGSPANVTCNAAILDAVLLSGSYVTVEAHSVLAKASEPCSNRTLGCFEFYDSASVVSPYPVLAQQLKVLLLGPNGSPTENSSETLFGPYFRLPAWKTEPLEIMFSSSKPYLLVSNLDRRISLPLTDSIHVQEFYSVIDGASADPARCSSGVPIDGLRSETMVICAPRGAYLFDFEPKTSNVSFSVSEEKDGAVNVHVMMGVPSFCGHQMDFKLSYRLPSEEYKEQLQGGKQRYLFSLGPIVRGSYIKQLFTEVQIPAGSGEISVPLHPLEASVDPSPGRFLWRLLGRPACRLSLNNVGEATLSDFVLEFMPPGGNVWQRHSFAASAIACLLAIAMSAYFMHGTRKGPMDKSPLQECKRRMLSLISERKKLHSALGSMVESLYSAKDADCAIEGAVALEAKLKTSVEEIGGILADMQSSGSGITEQEAAELSNSEAALDQQHLGFLRSKALSMAGKESPAVPGNDRLCGGGGKGESALQEAFRRAEAARLPFMDEAEQ</sequence>
<evidence type="ECO:0000256" key="7">
    <source>
        <dbReference type="ARBA" id="ARBA00022824"/>
    </source>
</evidence>
<keyword evidence="5" id="KW-0812">Transmembrane</keyword>
<keyword evidence="9" id="KW-0472">Membrane</keyword>
<dbReference type="GO" id="GO:0016740">
    <property type="term" value="F:transferase activity"/>
    <property type="evidence" value="ECO:0007669"/>
    <property type="project" value="UniProtKB-KW"/>
</dbReference>
<protein>
    <recommendedName>
        <fullName evidence="10">Dolichyl-diphosphooligosaccharide--protein glycosyltransferase subunit 1</fullName>
    </recommendedName>
</protein>
<comment type="pathway">
    <text evidence="3 10">Protein modification; protein glycosylation.</text>
</comment>
<comment type="function">
    <text evidence="1 10">Subunit of the oligosaccharyl transferase (OST) complex that catalyzes the initial transfer of a defined glycan (Glc(3)Man(9)GlcNAc(2) in eukaryotes) from the lipid carrier dolichol-pyrophosphate to an asparagine residue within an Asn-X-Ser/Thr consensus motif in nascent polypeptide chains, the first step in protein N-glycosylation. N-glycosylation occurs cotranslationally and the complex associates with the Sec61 complex at the channel-forming translocon complex that mediates protein translocation across the endoplasmic reticulum (ER). All subunits are required for a maximal enzyme activity.</text>
</comment>
<evidence type="ECO:0000256" key="10">
    <source>
        <dbReference type="RuleBase" id="RU361143"/>
    </source>
</evidence>
<comment type="similarity">
    <text evidence="4 10">Belongs to the OST1 family.</text>
</comment>
<keyword evidence="8" id="KW-1133">Transmembrane helix</keyword>
<keyword evidence="6 10" id="KW-0732">Signal</keyword>
<evidence type="ECO:0000256" key="3">
    <source>
        <dbReference type="ARBA" id="ARBA00004922"/>
    </source>
</evidence>
<reference evidence="11" key="1">
    <citation type="submission" date="2014-05" db="EMBL/GenBank/DDBJ databases">
        <title>The transcriptome of the halophilic microalga Tetraselmis sp. GSL018 isolated from the Great Salt Lake, Utah.</title>
        <authorList>
            <person name="Jinkerson R.E."/>
            <person name="D'Adamo S."/>
            <person name="Posewitz M.C."/>
        </authorList>
    </citation>
    <scope>NUCLEOTIDE SEQUENCE</scope>
    <source>
        <strain evidence="11">GSL018</strain>
    </source>
</reference>
<keyword evidence="11" id="KW-0808">Transferase</keyword>
<proteinExistence type="inferred from homology"/>
<dbReference type="EMBL" id="GBEZ01000162">
    <property type="protein sequence ID" value="JAC84702.1"/>
    <property type="molecule type" value="Transcribed_RNA"/>
</dbReference>
<dbReference type="PANTHER" id="PTHR21049">
    <property type="entry name" value="RIBOPHORIN I"/>
    <property type="match status" value="1"/>
</dbReference>
<evidence type="ECO:0000256" key="9">
    <source>
        <dbReference type="ARBA" id="ARBA00023136"/>
    </source>
</evidence>
<comment type="subunit">
    <text evidence="10">Component of the oligosaccharyltransferase (OST) complex.</text>
</comment>
<dbReference type="PANTHER" id="PTHR21049:SF0">
    <property type="entry name" value="DOLICHYL-DIPHOSPHOOLIGOSACCHARIDE--PROTEIN GLYCOSYLTRANSFERASE SUBUNIT 1"/>
    <property type="match status" value="1"/>
</dbReference>
<comment type="subcellular location">
    <subcellularLocation>
        <location evidence="2 10">Endoplasmic reticulum membrane</location>
        <topology evidence="2 10">Single-pass type I membrane protein</topology>
    </subcellularLocation>
</comment>
<evidence type="ECO:0000256" key="6">
    <source>
        <dbReference type="ARBA" id="ARBA00022729"/>
    </source>
</evidence>
<gene>
    <name evidence="11" type="primary">RPN1</name>
    <name evidence="11" type="ORF">TSPGSL018_351</name>
</gene>
<evidence type="ECO:0000256" key="4">
    <source>
        <dbReference type="ARBA" id="ARBA00008905"/>
    </source>
</evidence>
<evidence type="ECO:0000256" key="5">
    <source>
        <dbReference type="ARBA" id="ARBA00022692"/>
    </source>
</evidence>